<keyword evidence="4 6" id="KW-0472">Membrane</keyword>
<feature type="transmembrane region" description="Helical" evidence="6">
    <location>
        <begin position="190"/>
        <end position="211"/>
    </location>
</feature>
<feature type="transmembrane region" description="Helical" evidence="6">
    <location>
        <begin position="282"/>
        <end position="300"/>
    </location>
</feature>
<feature type="compositionally biased region" description="Acidic residues" evidence="5">
    <location>
        <begin position="438"/>
        <end position="449"/>
    </location>
</feature>
<dbReference type="EMBL" id="OZ037945">
    <property type="protein sequence ID" value="CAL1701563.1"/>
    <property type="molecule type" value="Genomic_DNA"/>
</dbReference>
<sequence length="590" mass="64205">MIMHWPNSSHNGDTIDVKLPQLSKATATGISVAIAGNVLISLALNCQKLAHLRMEREREAKREAVDALGDHPRASSTDRGSDDSHFAIRPNGAELTSTETEPLLGSPASKQNSVKRGSVHRRPLLSTVWGRATSATRSADRTHVGAIHAVMPVDVVRFNGTSNSDGDNFKSGELEDAHAGNESDYLKSKLWWMGFLLMNVGEVGNFISYAFAPASVVAPLGTFALIANCVFAPLMLGERLHKLDFFGIIIAILGAVTVVLSANPSETRLDPAGLIEAISRPAFVVYATVYIAGIVILSGLSESSIGKRWVYVDIGLCAFFGGFTVLSTKAISTLLTLEWFEIFTEWITYPVLSVLIGTGIGQIRYLNRALMRFDSKIVVPTQFVLFNLSAILGSAILYGDFEKATFHQIVTFLYGCGATFLGVFLITWTPRSASSKEEELEDLEDEEETAASTSDTMTDPRNVRLGSISRHNRAILVVPEGATRASTSPSLARKQSIVSMIGLSSAQRALIVHTPPHDTFIRPLSPDIESNRTSPMHSPDTFTRRRAVSWLGNESRIGSARGSPRIPRAHSRLASREVSRDREENTSTPV</sequence>
<feature type="region of interest" description="Disordered" evidence="5">
    <location>
        <begin position="63"/>
        <end position="117"/>
    </location>
</feature>
<comment type="subcellular location">
    <subcellularLocation>
        <location evidence="1">Membrane</location>
        <topology evidence="1">Multi-pass membrane protein</topology>
    </subcellularLocation>
</comment>
<keyword evidence="3 6" id="KW-1133">Transmembrane helix</keyword>
<evidence type="ECO:0000313" key="7">
    <source>
        <dbReference type="EMBL" id="CAL1701563.1"/>
    </source>
</evidence>
<evidence type="ECO:0008006" key="9">
    <source>
        <dbReference type="Google" id="ProtNLM"/>
    </source>
</evidence>
<feature type="region of interest" description="Disordered" evidence="5">
    <location>
        <begin position="553"/>
        <end position="590"/>
    </location>
</feature>
<feature type="region of interest" description="Disordered" evidence="5">
    <location>
        <begin position="436"/>
        <end position="463"/>
    </location>
</feature>
<evidence type="ECO:0000313" key="8">
    <source>
        <dbReference type="Proteomes" id="UP001497453"/>
    </source>
</evidence>
<keyword evidence="8" id="KW-1185">Reference proteome</keyword>
<evidence type="ECO:0000256" key="2">
    <source>
        <dbReference type="ARBA" id="ARBA00022692"/>
    </source>
</evidence>
<protein>
    <recommendedName>
        <fullName evidence="9">DUF803-domain-containing protein</fullName>
    </recommendedName>
</protein>
<keyword evidence="2 6" id="KW-0812">Transmembrane</keyword>
<feature type="compositionally biased region" description="Basic and acidic residues" evidence="5">
    <location>
        <begin position="63"/>
        <end position="73"/>
    </location>
</feature>
<feature type="transmembrane region" description="Helical" evidence="6">
    <location>
        <begin position="243"/>
        <end position="262"/>
    </location>
</feature>
<gene>
    <name evidence="7" type="ORF">GFSPODELE1_LOCUS3651</name>
</gene>
<feature type="transmembrane region" description="Helical" evidence="6">
    <location>
        <begin position="405"/>
        <end position="426"/>
    </location>
</feature>
<evidence type="ECO:0000256" key="4">
    <source>
        <dbReference type="ARBA" id="ARBA00023136"/>
    </source>
</evidence>
<feature type="transmembrane region" description="Helical" evidence="6">
    <location>
        <begin position="25"/>
        <end position="46"/>
    </location>
</feature>
<evidence type="ECO:0000256" key="1">
    <source>
        <dbReference type="ARBA" id="ARBA00004141"/>
    </source>
</evidence>
<evidence type="ECO:0000256" key="3">
    <source>
        <dbReference type="ARBA" id="ARBA00022989"/>
    </source>
</evidence>
<evidence type="ECO:0000256" key="6">
    <source>
        <dbReference type="SAM" id="Phobius"/>
    </source>
</evidence>
<feature type="transmembrane region" description="Helical" evidence="6">
    <location>
        <begin position="217"/>
        <end position="236"/>
    </location>
</feature>
<dbReference type="Proteomes" id="UP001497453">
    <property type="component" value="Chromosome 2"/>
</dbReference>
<dbReference type="SUPFAM" id="SSF103481">
    <property type="entry name" value="Multidrug resistance efflux transporter EmrE"/>
    <property type="match status" value="1"/>
</dbReference>
<feature type="transmembrane region" description="Helical" evidence="6">
    <location>
        <begin position="377"/>
        <end position="399"/>
    </location>
</feature>
<proteinExistence type="predicted"/>
<feature type="transmembrane region" description="Helical" evidence="6">
    <location>
        <begin position="309"/>
        <end position="326"/>
    </location>
</feature>
<dbReference type="InterPro" id="IPR008521">
    <property type="entry name" value="Mg_trans_NIPA"/>
</dbReference>
<evidence type="ECO:0000256" key="5">
    <source>
        <dbReference type="SAM" id="MobiDB-lite"/>
    </source>
</evidence>
<dbReference type="InterPro" id="IPR037185">
    <property type="entry name" value="EmrE-like"/>
</dbReference>
<reference evidence="8" key="1">
    <citation type="submission" date="2024-04" db="EMBL/GenBank/DDBJ databases">
        <authorList>
            <person name="Shaw F."/>
            <person name="Minotto A."/>
        </authorList>
    </citation>
    <scope>NUCLEOTIDE SEQUENCE [LARGE SCALE GENOMIC DNA]</scope>
</reference>
<dbReference type="Pfam" id="PF05653">
    <property type="entry name" value="Mg_trans_NIPA"/>
    <property type="match status" value="1"/>
</dbReference>
<feature type="transmembrane region" description="Helical" evidence="6">
    <location>
        <begin position="346"/>
        <end position="365"/>
    </location>
</feature>
<dbReference type="PANTHER" id="PTHR12570:SF65">
    <property type="entry name" value="MAGNESIUM TRANSPORTER NIPA9-RELATED"/>
    <property type="match status" value="1"/>
</dbReference>
<feature type="compositionally biased region" description="Basic and acidic residues" evidence="5">
    <location>
        <begin position="574"/>
        <end position="590"/>
    </location>
</feature>
<name>A0ABP1D3J9_9APHY</name>
<accession>A0ABP1D3J9</accession>
<organism evidence="7 8">
    <name type="scientific">Somion occarium</name>
    <dbReference type="NCBI Taxonomy" id="3059160"/>
    <lineage>
        <taxon>Eukaryota</taxon>
        <taxon>Fungi</taxon>
        <taxon>Dikarya</taxon>
        <taxon>Basidiomycota</taxon>
        <taxon>Agaricomycotina</taxon>
        <taxon>Agaricomycetes</taxon>
        <taxon>Polyporales</taxon>
        <taxon>Cerrenaceae</taxon>
        <taxon>Somion</taxon>
    </lineage>
</organism>
<dbReference type="PANTHER" id="PTHR12570">
    <property type="match status" value="1"/>
</dbReference>